<feature type="compositionally biased region" description="Basic and acidic residues" evidence="1">
    <location>
        <begin position="464"/>
        <end position="473"/>
    </location>
</feature>
<feature type="compositionally biased region" description="Polar residues" evidence="1">
    <location>
        <begin position="428"/>
        <end position="438"/>
    </location>
</feature>
<proteinExistence type="predicted"/>
<evidence type="ECO:0000313" key="2">
    <source>
        <dbReference type="EMBL" id="CAF9933970.1"/>
    </source>
</evidence>
<dbReference type="AlphaFoldDB" id="A0A8H3IUC9"/>
<gene>
    <name evidence="2" type="ORF">IMSHALPRED_009544</name>
</gene>
<comment type="caution">
    <text evidence="2">The sequence shown here is derived from an EMBL/GenBank/DDBJ whole genome shotgun (WGS) entry which is preliminary data.</text>
</comment>
<sequence length="824" mass="85011">MLQEPGEVSYGRRALQAFLEDNRAARQKAARAAQAAAAKQSTSPSPAPLRKASPPSQDDDATQEEVGPQGEAPMGKRQPNKKTAGAKAAVAGPLARPVHADTVKPTLHSSNKRLKTSDEGQHASKAAPLVLLRKPSPGVKQLSGKGETVPVEFDDSPDTVSRRLQTYSRGHEQRMKSAANAPLFHACQLSSSGGAEPTASPGVGLRDAVLPVAGHPSSNLSRATGGTWHVSPEATAELGSQQAAASDEHLESIITSATIAKLAATSSAQQAKLSQQAKLAQQAQPGNKTSDAQANDAGPPSISVSTATTGKRKSPHTQKSAVDSSSALPAVMVKPSAKLHLKPPQASVVNPADPTTTPPQTPSPSAASPDQLGSGKRKKIRWDPKMAAVNTAAVTAKDHESHATEPLPPGKAVPGLAPTTWPVPAETGRTTPSSATEASAQSGSRQPGRGGSWNAAQQLGGDSSRQDSGGRKELQKKKEKQSGDLTKLLQGGLHWSWGAGAAMAGHFPAALACVTPLSSVASKGDAAELSYLTTGVVPDVTGALRFSRILRLNSPNQQQLAGAVCASVLWVQCTESLVSGMERRESAVLDLDDPSTLEGCGYSSLRGLVDHTRLLGCLSTAQYSMAQHSTPQHNDANQAHSDGLCDDYDEQTHLVLILFLTIIDVMGLDMLQHVILFQTTVQAQQTGKPTPEFVLPTSAAAGKTAHQTSTEKALVMSTHTTAQAIKHSKSKKASLDMAQSSAASRAAVAPSPQQSGQAKMAFSAAAQGAASQSPALDGPISSDCAEVSAGLRVPQLPAGIKACAHVAGGGLPPEAVAVNSQAGE</sequence>
<feature type="region of interest" description="Disordered" evidence="1">
    <location>
        <begin position="23"/>
        <end position="160"/>
    </location>
</feature>
<protein>
    <submittedName>
        <fullName evidence="2">Uncharacterized protein</fullName>
    </submittedName>
</protein>
<accession>A0A8H3IUC9</accession>
<name>A0A8H3IUC9_9LECA</name>
<evidence type="ECO:0000313" key="3">
    <source>
        <dbReference type="Proteomes" id="UP000664534"/>
    </source>
</evidence>
<evidence type="ECO:0000256" key="1">
    <source>
        <dbReference type="SAM" id="MobiDB-lite"/>
    </source>
</evidence>
<dbReference type="EMBL" id="CAJPDT010000073">
    <property type="protein sequence ID" value="CAF9933970.1"/>
    <property type="molecule type" value="Genomic_DNA"/>
</dbReference>
<feature type="compositionally biased region" description="Polar residues" evidence="1">
    <location>
        <begin position="317"/>
        <end position="327"/>
    </location>
</feature>
<dbReference type="Proteomes" id="UP000664534">
    <property type="component" value="Unassembled WGS sequence"/>
</dbReference>
<feature type="compositionally biased region" description="Low complexity" evidence="1">
    <location>
        <begin position="30"/>
        <end position="40"/>
    </location>
</feature>
<organism evidence="2 3">
    <name type="scientific">Imshaugia aleurites</name>
    <dbReference type="NCBI Taxonomy" id="172621"/>
    <lineage>
        <taxon>Eukaryota</taxon>
        <taxon>Fungi</taxon>
        <taxon>Dikarya</taxon>
        <taxon>Ascomycota</taxon>
        <taxon>Pezizomycotina</taxon>
        <taxon>Lecanoromycetes</taxon>
        <taxon>OSLEUM clade</taxon>
        <taxon>Lecanoromycetidae</taxon>
        <taxon>Lecanorales</taxon>
        <taxon>Lecanorineae</taxon>
        <taxon>Parmeliaceae</taxon>
        <taxon>Imshaugia</taxon>
    </lineage>
</organism>
<keyword evidence="3" id="KW-1185">Reference proteome</keyword>
<feature type="compositionally biased region" description="Low complexity" evidence="1">
    <location>
        <begin position="81"/>
        <end position="95"/>
    </location>
</feature>
<reference evidence="2" key="1">
    <citation type="submission" date="2021-03" db="EMBL/GenBank/DDBJ databases">
        <authorList>
            <person name="Tagirdzhanova G."/>
        </authorList>
    </citation>
    <scope>NUCLEOTIDE SEQUENCE</scope>
</reference>
<feature type="region of interest" description="Disordered" evidence="1">
    <location>
        <begin position="276"/>
        <end position="483"/>
    </location>
</feature>